<evidence type="ECO:0000313" key="2">
    <source>
        <dbReference type="Proteomes" id="UP000011185"/>
    </source>
</evidence>
<dbReference type="AlphaFoldDB" id="L7JYD6"/>
<keyword evidence="2" id="KW-1185">Reference proteome</keyword>
<dbReference type="Proteomes" id="UP000011185">
    <property type="component" value="Unassembled WGS sequence"/>
</dbReference>
<dbReference type="VEuPathDB" id="MicrosporidiaDB:THOM_0553"/>
<proteinExistence type="predicted"/>
<sequence>MLKYNSKSLNKKVRKAVYLGIEMNLKNCTDKDRAWAVYEVLIKLGEKDPDIEGRSVCKRILLGRKPDMASKNFSLGQTAGFSAAKKEIKTNFPFLQRVPVRTNNVQEPCVKTEEVRDSFKSYLKRHNDEMKKLFSEKIAFNKVVNTPPKKQVRGVDQLKRKAEVEQRPQNILEYTPRGLNKYLEQYREEVQRLKVSPINEAWKR</sequence>
<name>L7JYD6_TRAHO</name>
<dbReference type="EMBL" id="JH993846">
    <property type="protein sequence ID" value="ELQ76444.1"/>
    <property type="molecule type" value="Genomic_DNA"/>
</dbReference>
<protein>
    <submittedName>
        <fullName evidence="1">Uncharacterized protein</fullName>
    </submittedName>
</protein>
<accession>L7JYD6</accession>
<organism evidence="1 2">
    <name type="scientific">Trachipleistophora hominis</name>
    <name type="common">Microsporidian parasite</name>
    <dbReference type="NCBI Taxonomy" id="72359"/>
    <lineage>
        <taxon>Eukaryota</taxon>
        <taxon>Fungi</taxon>
        <taxon>Fungi incertae sedis</taxon>
        <taxon>Microsporidia</taxon>
        <taxon>Pleistophoridae</taxon>
        <taxon>Trachipleistophora</taxon>
    </lineage>
</organism>
<dbReference type="HOGENOM" id="CLU_1344082_0_0_1"/>
<dbReference type="InParanoid" id="L7JYD6"/>
<reference evidence="1 2" key="1">
    <citation type="journal article" date="2012" name="PLoS Pathog.">
        <title>The genome of the obligate intracellular parasite Trachipleistophora hominis: new insights into microsporidian genome dynamics and reductive evolution.</title>
        <authorList>
            <person name="Heinz E."/>
            <person name="Williams T.A."/>
            <person name="Nakjang S."/>
            <person name="Noel C.J."/>
            <person name="Swan D.C."/>
            <person name="Goldberg A.V."/>
            <person name="Harris S.R."/>
            <person name="Weinmaier T."/>
            <person name="Markert S."/>
            <person name="Becher D."/>
            <person name="Bernhardt J."/>
            <person name="Dagan T."/>
            <person name="Hacker C."/>
            <person name="Lucocq J.M."/>
            <person name="Schweder T."/>
            <person name="Rattei T."/>
            <person name="Hall N."/>
            <person name="Hirt R.P."/>
            <person name="Embley T.M."/>
        </authorList>
    </citation>
    <scope>NUCLEOTIDE SEQUENCE [LARGE SCALE GENOMIC DNA]</scope>
</reference>
<gene>
    <name evidence="1" type="ORF">THOM_0553</name>
</gene>
<dbReference type="OrthoDB" id="4699125at2759"/>
<evidence type="ECO:0000313" key="1">
    <source>
        <dbReference type="EMBL" id="ELQ76444.1"/>
    </source>
</evidence>